<comment type="similarity">
    <text evidence="2">Belongs to the mitochondrion-specific ribosomal protein mS29 family.</text>
</comment>
<comment type="subcellular location">
    <subcellularLocation>
        <location evidence="1">Mitochondrion</location>
    </subcellularLocation>
</comment>
<dbReference type="RefSeq" id="XP_033677710.1">
    <property type="nucleotide sequence ID" value="XM_033825248.1"/>
</dbReference>
<keyword evidence="4" id="KW-0689">Ribosomal protein</keyword>
<reference evidence="9" key="1">
    <citation type="journal article" date="2020" name="Stud. Mycol.">
        <title>101 Dothideomycetes genomes: a test case for predicting lifestyles and emergence of pathogens.</title>
        <authorList>
            <person name="Haridas S."/>
            <person name="Albert R."/>
            <person name="Binder M."/>
            <person name="Bloem J."/>
            <person name="Labutti K."/>
            <person name="Salamov A."/>
            <person name="Andreopoulos B."/>
            <person name="Baker S."/>
            <person name="Barry K."/>
            <person name="Bills G."/>
            <person name="Bluhm B."/>
            <person name="Cannon C."/>
            <person name="Castanera R."/>
            <person name="Culley D."/>
            <person name="Daum C."/>
            <person name="Ezra D."/>
            <person name="Gonzalez J."/>
            <person name="Henrissat B."/>
            <person name="Kuo A."/>
            <person name="Liang C."/>
            <person name="Lipzen A."/>
            <person name="Lutzoni F."/>
            <person name="Magnuson J."/>
            <person name="Mondo S."/>
            <person name="Nolan M."/>
            <person name="Ohm R."/>
            <person name="Pangilinan J."/>
            <person name="Park H.-J."/>
            <person name="Ramirez L."/>
            <person name="Alfaro M."/>
            <person name="Sun H."/>
            <person name="Tritt A."/>
            <person name="Yoshinaga Y."/>
            <person name="Zwiers L.-H."/>
            <person name="Turgeon B."/>
            <person name="Goodwin S."/>
            <person name="Spatafora J."/>
            <person name="Crous P."/>
            <person name="Grigoriev I."/>
        </authorList>
    </citation>
    <scope>NUCLEOTIDE SEQUENCE</scope>
    <source>
        <strain evidence="9">CBS 122368</strain>
    </source>
</reference>
<evidence type="ECO:0000256" key="1">
    <source>
        <dbReference type="ARBA" id="ARBA00004173"/>
    </source>
</evidence>
<dbReference type="Proteomes" id="UP000800094">
    <property type="component" value="Unassembled WGS sequence"/>
</dbReference>
<dbReference type="GO" id="GO:0005763">
    <property type="term" value="C:mitochondrial small ribosomal subunit"/>
    <property type="evidence" value="ECO:0007669"/>
    <property type="project" value="TreeGrafter"/>
</dbReference>
<keyword evidence="10" id="KW-1185">Reference proteome</keyword>
<accession>A0A6A6HX97</accession>
<feature type="compositionally biased region" description="Basic and acidic residues" evidence="8">
    <location>
        <begin position="77"/>
        <end position="87"/>
    </location>
</feature>
<dbReference type="PANTHER" id="PTHR12810:SF0">
    <property type="entry name" value="SMALL RIBOSOMAL SUBUNIT PROTEIN MS29"/>
    <property type="match status" value="1"/>
</dbReference>
<sequence>MPSPICLRSLSQLSLDRAANVSITSRTLLAPQTACFSTSAARYAAPPSKRKGMVAPPKRGERTLNVKKGRKAPSADTGKRPAPGDRKAMRKRIVLTNDNALEVSSLKDLDKATALSEKNEGQVRGLPEQVVDALRAVEAFKTTQGWSLFRRPATLMRKETIQLAKLLKEVEDPVDGQQKKTLRRVLSGDRMSGKSTLLLQGLAMAFLRDWVVINLPEAQDITNAHTDYAPLPSSQTQQYTQDTYTATLLSQILKANLKFLEATPVTTNPPLPLPLPAKPTLKHLAELGIANPEASWPVFVALWQELTQPGHPPIMLAIDGLSHIMRNSEYLSADVKPIHAHDLTLIRHFVDHLSGAKPLPNGGIVLAATSQSNAPTSPALDYCVQVAEAMQSHPDNIPHWNPYKNVDQRAMDVLKDLLVPGSGGAKGLDVIRVGGLSKQEARSIMEYYAESGMLRAKVDDGFVSEKWSLAGMGNIGELERVSVRLRI</sequence>
<evidence type="ECO:0000256" key="5">
    <source>
        <dbReference type="ARBA" id="ARBA00023128"/>
    </source>
</evidence>
<dbReference type="PANTHER" id="PTHR12810">
    <property type="entry name" value="MITOCHONDRIAL 28S RIBOSOMAL PROTEIN S29"/>
    <property type="match status" value="1"/>
</dbReference>
<evidence type="ECO:0000256" key="4">
    <source>
        <dbReference type="ARBA" id="ARBA00022980"/>
    </source>
</evidence>
<evidence type="ECO:0000256" key="8">
    <source>
        <dbReference type="SAM" id="MobiDB-lite"/>
    </source>
</evidence>
<keyword evidence="5" id="KW-0496">Mitochondrion</keyword>
<dbReference type="Pfam" id="PF10236">
    <property type="entry name" value="DAP3"/>
    <property type="match status" value="1"/>
</dbReference>
<proteinExistence type="inferred from homology"/>
<dbReference type="InterPro" id="IPR019368">
    <property type="entry name" value="Ribosomal_mS29"/>
</dbReference>
<evidence type="ECO:0000256" key="2">
    <source>
        <dbReference type="ARBA" id="ARBA00009863"/>
    </source>
</evidence>
<dbReference type="OrthoDB" id="274828at2759"/>
<protein>
    <recommendedName>
        <fullName evidence="7">Small ribosomal subunit protein mS29</fullName>
    </recommendedName>
</protein>
<keyword evidence="3" id="KW-0809">Transit peptide</keyword>
<feature type="region of interest" description="Disordered" evidence="8">
    <location>
        <begin position="45"/>
        <end position="87"/>
    </location>
</feature>
<evidence type="ECO:0000313" key="9">
    <source>
        <dbReference type="EMBL" id="KAF2242706.1"/>
    </source>
</evidence>
<organism evidence="9 10">
    <name type="scientific">Trematosphaeria pertusa</name>
    <dbReference type="NCBI Taxonomy" id="390896"/>
    <lineage>
        <taxon>Eukaryota</taxon>
        <taxon>Fungi</taxon>
        <taxon>Dikarya</taxon>
        <taxon>Ascomycota</taxon>
        <taxon>Pezizomycotina</taxon>
        <taxon>Dothideomycetes</taxon>
        <taxon>Pleosporomycetidae</taxon>
        <taxon>Pleosporales</taxon>
        <taxon>Massarineae</taxon>
        <taxon>Trematosphaeriaceae</taxon>
        <taxon>Trematosphaeria</taxon>
    </lineage>
</organism>
<evidence type="ECO:0000256" key="6">
    <source>
        <dbReference type="ARBA" id="ARBA00023274"/>
    </source>
</evidence>
<dbReference type="AlphaFoldDB" id="A0A6A6HX97"/>
<evidence type="ECO:0000256" key="7">
    <source>
        <dbReference type="ARBA" id="ARBA00035140"/>
    </source>
</evidence>
<name>A0A6A6HX97_9PLEO</name>
<evidence type="ECO:0000313" key="10">
    <source>
        <dbReference type="Proteomes" id="UP000800094"/>
    </source>
</evidence>
<dbReference type="EMBL" id="ML987207">
    <property type="protein sequence ID" value="KAF2242706.1"/>
    <property type="molecule type" value="Genomic_DNA"/>
</dbReference>
<dbReference type="GO" id="GO:0003735">
    <property type="term" value="F:structural constituent of ribosome"/>
    <property type="evidence" value="ECO:0007669"/>
    <property type="project" value="TreeGrafter"/>
</dbReference>
<evidence type="ECO:0000256" key="3">
    <source>
        <dbReference type="ARBA" id="ARBA00022946"/>
    </source>
</evidence>
<dbReference type="GeneID" id="54578578"/>
<gene>
    <name evidence="9" type="ORF">BU26DRAFT_467086</name>
</gene>
<keyword evidence="6" id="KW-0687">Ribonucleoprotein</keyword>